<evidence type="ECO:0000259" key="1">
    <source>
        <dbReference type="Pfam" id="PF13524"/>
    </source>
</evidence>
<protein>
    <recommendedName>
        <fullName evidence="1">Spore protein YkvP/CgeB glycosyl transferase-like domain-containing protein</fullName>
    </recommendedName>
</protein>
<dbReference type="Pfam" id="PF13524">
    <property type="entry name" value="Glyco_trans_1_2"/>
    <property type="match status" value="1"/>
</dbReference>
<dbReference type="SUPFAM" id="SSF53756">
    <property type="entry name" value="UDP-Glycosyltransferase/glycogen phosphorylase"/>
    <property type="match status" value="1"/>
</dbReference>
<sequence>MRILIAGEWVPHGNARLYRRAFEQLSVQVAVVDSLEYYTISFSNRLLNLFLRQLIPFKASWGIQRYYGAGRFNSVVIERVSDYKPDLVFFVKPILVPPETVQSVKKMGALAFSWYPDDAMNPRTASPQFYKSIPFYDCHFTTKSYNVQNFLALGAKRARFLPHSIDSALYCPVSVSVEEAALGSDIVFVGTNYENERSDLLEALCREGFNIKVYGERWNKLSKKSCLRKRGCVQYRPAYLEDYCKVMSASKIALGLLAKVIPEQHTARTFEIPACGAFMLHERTDEAMSFFEEGKEAEFFGSFEELVEKIKYYLAHDAERRKIAEAGHRKATSEGFSYRSRAREILKIYEEINQ</sequence>
<feature type="domain" description="Spore protein YkvP/CgeB glycosyl transferase-like" evidence="1">
    <location>
        <begin position="197"/>
        <end position="346"/>
    </location>
</feature>
<comment type="caution">
    <text evidence="2">The sequence shown here is derived from an EMBL/GenBank/DDBJ whole genome shotgun (WGS) entry which is preliminary data.</text>
</comment>
<name>A0A2M7TGM4_9BACT</name>
<evidence type="ECO:0000313" key="2">
    <source>
        <dbReference type="EMBL" id="PIZ45247.1"/>
    </source>
</evidence>
<organism evidence="2 3">
    <name type="scientific">Candidatus Wolfebacteria bacterium CG_4_10_14_0_2_um_filter_39_18</name>
    <dbReference type="NCBI Taxonomy" id="1975061"/>
    <lineage>
        <taxon>Bacteria</taxon>
        <taxon>Candidatus Wolfeibacteriota</taxon>
    </lineage>
</organism>
<dbReference type="Proteomes" id="UP000230553">
    <property type="component" value="Unassembled WGS sequence"/>
</dbReference>
<gene>
    <name evidence="2" type="ORF">COY31_00775</name>
</gene>
<dbReference type="AlphaFoldDB" id="A0A2M7TGM4"/>
<proteinExistence type="predicted"/>
<dbReference type="EMBL" id="PFNM01000014">
    <property type="protein sequence ID" value="PIZ45247.1"/>
    <property type="molecule type" value="Genomic_DNA"/>
</dbReference>
<reference evidence="3" key="1">
    <citation type="submission" date="2017-09" db="EMBL/GenBank/DDBJ databases">
        <title>Depth-based differentiation of microbial function through sediment-hosted aquifers and enrichment of novel symbionts in the deep terrestrial subsurface.</title>
        <authorList>
            <person name="Probst A.J."/>
            <person name="Ladd B."/>
            <person name="Jarett J.K."/>
            <person name="Geller-Mcgrath D.E."/>
            <person name="Sieber C.M.K."/>
            <person name="Emerson J.B."/>
            <person name="Anantharaman K."/>
            <person name="Thomas B.C."/>
            <person name="Malmstrom R."/>
            <person name="Stieglmeier M."/>
            <person name="Klingl A."/>
            <person name="Woyke T."/>
            <person name="Ryan C.M."/>
            <person name="Banfield J.F."/>
        </authorList>
    </citation>
    <scope>NUCLEOTIDE SEQUENCE [LARGE SCALE GENOMIC DNA]</scope>
</reference>
<dbReference type="InterPro" id="IPR055259">
    <property type="entry name" value="YkvP/CgeB_Glyco_trans-like"/>
</dbReference>
<accession>A0A2M7TGM4</accession>
<evidence type="ECO:0000313" key="3">
    <source>
        <dbReference type="Proteomes" id="UP000230553"/>
    </source>
</evidence>